<name>A0ACD5UGE6_AVESA</name>
<dbReference type="Proteomes" id="UP001732700">
    <property type="component" value="Chromosome 2A"/>
</dbReference>
<sequence>MAQAAASSVGVASVVLLLLVVAASASFSDANFDGRRALSEGQATSTVASSWRRSAAETPVPANNSLVLAAADTRRSDPLANLTMYEGGWNISEMHYWASVAYTGVPLFLIAIVWFFGFAVVMLVISCCCCFCRNRSSRYSPTSYITSLVLLVILTCVAIAGCLVLNAGAENFHRSTIGTVDYIVGQGNLTVDNLRNFAGSLAAAKNIGVDNIFLPVDVQQKIDMVEEKLNSSANEFSARIMQNSDKIKNVVDKMQYYLMAVGVVMLGLSLLGFLFSVLGLQFLVSLMVIAGWVVLTVTLSMAGGFILLHNVVGDTCVAMDEWVTHPQDHSALDDLLPCVNVATAKESMHRSQEVTAQLVALVNNVIVNISNRDFPPGFMPLWFNQSGPLMPMLCNPFNQDMTPRTCAPDEVTFATASDGWKPFRCQVSGPAGSEVCTSVGRVTPPAYNQMTAAASISMGLYEYGPFLTDLQDCTFVRETFTAISVNNCPGLEQHSRIVYDGLIIVSVAVMISVVLWMVHTRQRRRRARSAKQAG</sequence>
<dbReference type="EnsemblPlants" id="AVESA.00010b.r2.2AG0242700.1">
    <property type="protein sequence ID" value="AVESA.00010b.r2.2AG0242700.1.CDS"/>
    <property type="gene ID" value="AVESA.00010b.r2.2AG0242700"/>
</dbReference>
<organism evidence="1 2">
    <name type="scientific">Avena sativa</name>
    <name type="common">Oat</name>
    <dbReference type="NCBI Taxonomy" id="4498"/>
    <lineage>
        <taxon>Eukaryota</taxon>
        <taxon>Viridiplantae</taxon>
        <taxon>Streptophyta</taxon>
        <taxon>Embryophyta</taxon>
        <taxon>Tracheophyta</taxon>
        <taxon>Spermatophyta</taxon>
        <taxon>Magnoliopsida</taxon>
        <taxon>Liliopsida</taxon>
        <taxon>Poales</taxon>
        <taxon>Poaceae</taxon>
        <taxon>BOP clade</taxon>
        <taxon>Pooideae</taxon>
        <taxon>Poodae</taxon>
        <taxon>Poeae</taxon>
        <taxon>Poeae Chloroplast Group 1 (Aveneae type)</taxon>
        <taxon>Aveninae</taxon>
        <taxon>Avena</taxon>
    </lineage>
</organism>
<evidence type="ECO:0000313" key="2">
    <source>
        <dbReference type="Proteomes" id="UP001732700"/>
    </source>
</evidence>
<reference evidence="1" key="1">
    <citation type="submission" date="2021-05" db="EMBL/GenBank/DDBJ databases">
        <authorList>
            <person name="Scholz U."/>
            <person name="Mascher M."/>
            <person name="Fiebig A."/>
        </authorList>
    </citation>
    <scope>NUCLEOTIDE SEQUENCE [LARGE SCALE GENOMIC DNA]</scope>
</reference>
<evidence type="ECO:0000313" key="1">
    <source>
        <dbReference type="EnsemblPlants" id="AVESA.00010b.r2.2AG0242700.1.CDS"/>
    </source>
</evidence>
<proteinExistence type="predicted"/>
<keyword evidence="2" id="KW-1185">Reference proteome</keyword>
<protein>
    <submittedName>
        <fullName evidence="1">Uncharacterized protein</fullName>
    </submittedName>
</protein>
<accession>A0ACD5UGE6</accession>
<reference evidence="1" key="2">
    <citation type="submission" date="2025-09" db="UniProtKB">
        <authorList>
            <consortium name="EnsemblPlants"/>
        </authorList>
    </citation>
    <scope>IDENTIFICATION</scope>
</reference>